<dbReference type="OMA" id="SSQTNHY"/>
<name>A0A1J6ICT6_NICAT</name>
<proteinExistence type="predicted"/>
<dbReference type="InterPro" id="IPR046347">
    <property type="entry name" value="bZIP_sf"/>
</dbReference>
<dbReference type="KEGG" id="nau:109227836"/>
<feature type="compositionally biased region" description="Basic and acidic residues" evidence="4">
    <location>
        <begin position="1"/>
        <end position="10"/>
    </location>
</feature>
<reference evidence="6" key="1">
    <citation type="submission" date="2016-11" db="EMBL/GenBank/DDBJ databases">
        <title>The genome of Nicotiana attenuata.</title>
        <authorList>
            <person name="Xu S."/>
            <person name="Brockmoeller T."/>
            <person name="Gaquerel E."/>
            <person name="Navarro A."/>
            <person name="Kuhl H."/>
            <person name="Gase K."/>
            <person name="Ling Z."/>
            <person name="Zhou W."/>
            <person name="Kreitzer C."/>
            <person name="Stanke M."/>
            <person name="Tang H."/>
            <person name="Lyons E."/>
            <person name="Pandey P."/>
            <person name="Pandey S.P."/>
            <person name="Timmermann B."/>
            <person name="Baldwin I.T."/>
        </authorList>
    </citation>
    <scope>NUCLEOTIDE SEQUENCE [LARGE SCALE GENOMIC DNA]</scope>
    <source>
        <strain evidence="6">UT</strain>
    </source>
</reference>
<dbReference type="PROSITE" id="PS00036">
    <property type="entry name" value="BZIP_BASIC"/>
    <property type="match status" value="1"/>
</dbReference>
<evidence type="ECO:0000313" key="6">
    <source>
        <dbReference type="EMBL" id="OIT02212.1"/>
    </source>
</evidence>
<evidence type="ECO:0000259" key="5">
    <source>
        <dbReference type="PROSITE" id="PS50217"/>
    </source>
</evidence>
<dbReference type="EMBL" id="MJEQ01037188">
    <property type="protein sequence ID" value="OIT02212.1"/>
    <property type="molecule type" value="Genomic_DNA"/>
</dbReference>
<gene>
    <name evidence="6" type="ORF">A4A49_04963</name>
</gene>
<dbReference type="AlphaFoldDB" id="A0A1J6ICT6"/>
<dbReference type="Pfam" id="PF00170">
    <property type="entry name" value="bZIP_1"/>
    <property type="match status" value="1"/>
</dbReference>
<comment type="caution">
    <text evidence="6">The sequence shown here is derived from an EMBL/GenBank/DDBJ whole genome shotgun (WGS) entry which is preliminary data.</text>
</comment>
<evidence type="ECO:0000313" key="7">
    <source>
        <dbReference type="Proteomes" id="UP000187609"/>
    </source>
</evidence>
<keyword evidence="7" id="KW-1185">Reference proteome</keyword>
<dbReference type="PANTHER" id="PTHR46391:SF17">
    <property type="entry name" value="BASIC LEUCINE ZIPPER 19-LIKE"/>
    <property type="match status" value="1"/>
</dbReference>
<dbReference type="GO" id="GO:0045893">
    <property type="term" value="P:positive regulation of DNA-templated transcription"/>
    <property type="evidence" value="ECO:0007669"/>
    <property type="project" value="TreeGrafter"/>
</dbReference>
<sequence length="202" mass="23863">MEDKRKRSEPELALSLKSSTDNQDEFSVNRRKVPLTLDQAIDFELNKLGRNVDSDVDLKKLRRTVSNRLSAQRSRIKKTEYITQLEKKVKDLQDTIAYLSPEIENCKEKQSMLRMQRKYLQEQLDSFTDRSKLRTVQIEEMKLELRRLKELAKAQEDHYNMQLGQTSNYFYQSEMEQQAAAAGIDQYLNLDALNFYPPKNEM</sequence>
<keyword evidence="1" id="KW-0805">Transcription regulation</keyword>
<dbReference type="Proteomes" id="UP000187609">
    <property type="component" value="Unassembled WGS sequence"/>
</dbReference>
<evidence type="ECO:0000256" key="4">
    <source>
        <dbReference type="SAM" id="MobiDB-lite"/>
    </source>
</evidence>
<dbReference type="GO" id="GO:0003700">
    <property type="term" value="F:DNA-binding transcription factor activity"/>
    <property type="evidence" value="ECO:0007669"/>
    <property type="project" value="InterPro"/>
</dbReference>
<dbReference type="SMR" id="A0A1J6ICT6"/>
<evidence type="ECO:0000256" key="3">
    <source>
        <dbReference type="ARBA" id="ARBA00023242"/>
    </source>
</evidence>
<evidence type="ECO:0000256" key="1">
    <source>
        <dbReference type="ARBA" id="ARBA00023015"/>
    </source>
</evidence>
<dbReference type="CDD" id="cd14703">
    <property type="entry name" value="bZIP_plant_RF2"/>
    <property type="match status" value="1"/>
</dbReference>
<feature type="domain" description="BZIP" evidence="5">
    <location>
        <begin position="57"/>
        <end position="120"/>
    </location>
</feature>
<accession>A0A1J6ICT6</accession>
<dbReference type="InterPro" id="IPR004827">
    <property type="entry name" value="bZIP"/>
</dbReference>
<dbReference type="PROSITE" id="PS50217">
    <property type="entry name" value="BZIP"/>
    <property type="match status" value="1"/>
</dbReference>
<dbReference type="SUPFAM" id="SSF57959">
    <property type="entry name" value="Leucine zipper domain"/>
    <property type="match status" value="1"/>
</dbReference>
<dbReference type="PANTHER" id="PTHR46391">
    <property type="entry name" value="BASIC LEUCINE ZIPPER 34"/>
    <property type="match status" value="1"/>
</dbReference>
<protein>
    <recommendedName>
        <fullName evidence="5">BZIP domain-containing protein</fullName>
    </recommendedName>
</protein>
<dbReference type="InterPro" id="IPR052483">
    <property type="entry name" value="bZIP_transcription_regulators"/>
</dbReference>
<dbReference type="Gene3D" id="1.20.5.170">
    <property type="match status" value="1"/>
</dbReference>
<evidence type="ECO:0000256" key="2">
    <source>
        <dbReference type="ARBA" id="ARBA00023163"/>
    </source>
</evidence>
<dbReference type="InterPro" id="IPR044759">
    <property type="entry name" value="bZIP_RF2"/>
</dbReference>
<dbReference type="SMART" id="SM00338">
    <property type="entry name" value="BRLZ"/>
    <property type="match status" value="1"/>
</dbReference>
<organism evidence="6 7">
    <name type="scientific">Nicotiana attenuata</name>
    <name type="common">Coyote tobacco</name>
    <dbReference type="NCBI Taxonomy" id="49451"/>
    <lineage>
        <taxon>Eukaryota</taxon>
        <taxon>Viridiplantae</taxon>
        <taxon>Streptophyta</taxon>
        <taxon>Embryophyta</taxon>
        <taxon>Tracheophyta</taxon>
        <taxon>Spermatophyta</taxon>
        <taxon>Magnoliopsida</taxon>
        <taxon>eudicotyledons</taxon>
        <taxon>Gunneridae</taxon>
        <taxon>Pentapetalae</taxon>
        <taxon>asterids</taxon>
        <taxon>lamiids</taxon>
        <taxon>Solanales</taxon>
        <taxon>Solanaceae</taxon>
        <taxon>Nicotianoideae</taxon>
        <taxon>Nicotianeae</taxon>
        <taxon>Nicotiana</taxon>
    </lineage>
</organism>
<dbReference type="Gramene" id="OIT02212">
    <property type="protein sequence ID" value="OIT02212"/>
    <property type="gene ID" value="A4A49_04963"/>
</dbReference>
<dbReference type="OrthoDB" id="552661at2759"/>
<dbReference type="GO" id="GO:0005634">
    <property type="term" value="C:nucleus"/>
    <property type="evidence" value="ECO:0007669"/>
    <property type="project" value="UniProtKB-ARBA"/>
</dbReference>
<dbReference type="GO" id="GO:0003677">
    <property type="term" value="F:DNA binding"/>
    <property type="evidence" value="ECO:0007669"/>
    <property type="project" value="TreeGrafter"/>
</dbReference>
<keyword evidence="2" id="KW-0804">Transcription</keyword>
<keyword evidence="3" id="KW-0539">Nucleus</keyword>
<feature type="region of interest" description="Disordered" evidence="4">
    <location>
        <begin position="1"/>
        <end position="25"/>
    </location>
</feature>